<dbReference type="Pfam" id="PF00902">
    <property type="entry name" value="TatC"/>
    <property type="match status" value="1"/>
</dbReference>
<dbReference type="GO" id="GO:0033281">
    <property type="term" value="C:TAT protein transport complex"/>
    <property type="evidence" value="ECO:0007669"/>
    <property type="project" value="UniProtKB-UniRule"/>
</dbReference>
<feature type="transmembrane region" description="Helical" evidence="5">
    <location>
        <begin position="193"/>
        <end position="209"/>
    </location>
</feature>
<name>A0A2L1GQY7_9BACT</name>
<evidence type="ECO:0000256" key="3">
    <source>
        <dbReference type="ARBA" id="ARBA00022989"/>
    </source>
</evidence>
<evidence type="ECO:0000256" key="1">
    <source>
        <dbReference type="ARBA" id="ARBA00004141"/>
    </source>
</evidence>
<keyword evidence="2 5" id="KW-0812">Transmembrane</keyword>
<dbReference type="EMBL" id="CP021255">
    <property type="protein sequence ID" value="AVD72044.1"/>
    <property type="molecule type" value="Genomic_DNA"/>
</dbReference>
<dbReference type="GO" id="GO:0043953">
    <property type="term" value="P:protein transport by the Tat complex"/>
    <property type="evidence" value="ECO:0007669"/>
    <property type="project" value="UniProtKB-UniRule"/>
</dbReference>
<evidence type="ECO:0000256" key="4">
    <source>
        <dbReference type="ARBA" id="ARBA00023136"/>
    </source>
</evidence>
<keyword evidence="7" id="KW-1185">Reference proteome</keyword>
<feature type="transmembrane region" description="Helical" evidence="5">
    <location>
        <begin position="110"/>
        <end position="133"/>
    </location>
</feature>
<dbReference type="KEGG" id="deo:CAY53_11625"/>
<dbReference type="GO" id="GO:0065002">
    <property type="term" value="P:intracellular protein transmembrane transport"/>
    <property type="evidence" value="ECO:0007669"/>
    <property type="project" value="TreeGrafter"/>
</dbReference>
<dbReference type="PRINTS" id="PR01840">
    <property type="entry name" value="TATCFAMILY"/>
</dbReference>
<feature type="transmembrane region" description="Helical" evidence="5">
    <location>
        <begin position="153"/>
        <end position="173"/>
    </location>
</feature>
<keyword evidence="5" id="KW-0811">Translocation</keyword>
<proteinExistence type="inferred from homology"/>
<evidence type="ECO:0000313" key="7">
    <source>
        <dbReference type="Proteomes" id="UP000239867"/>
    </source>
</evidence>
<dbReference type="PANTHER" id="PTHR30371:SF0">
    <property type="entry name" value="SEC-INDEPENDENT PROTEIN TRANSLOCASE PROTEIN TATC, CHLOROPLASTIC-RELATED"/>
    <property type="match status" value="1"/>
</dbReference>
<keyword evidence="4 5" id="KW-0472">Membrane</keyword>
<evidence type="ECO:0000313" key="6">
    <source>
        <dbReference type="EMBL" id="AVD72044.1"/>
    </source>
</evidence>
<dbReference type="Proteomes" id="UP000239867">
    <property type="component" value="Chromosome"/>
</dbReference>
<evidence type="ECO:0000256" key="5">
    <source>
        <dbReference type="HAMAP-Rule" id="MF_00902"/>
    </source>
</evidence>
<keyword evidence="5" id="KW-0813">Transport</keyword>
<dbReference type="GO" id="GO:0009977">
    <property type="term" value="F:proton motive force dependent protein transmembrane transporter activity"/>
    <property type="evidence" value="ECO:0007669"/>
    <property type="project" value="TreeGrafter"/>
</dbReference>
<dbReference type="NCBIfam" id="TIGR00945">
    <property type="entry name" value="tatC"/>
    <property type="match status" value="1"/>
</dbReference>
<comment type="similarity">
    <text evidence="5">Belongs to the TatC family.</text>
</comment>
<dbReference type="RefSeq" id="WP_104937248.1">
    <property type="nucleotide sequence ID" value="NZ_CP021255.1"/>
</dbReference>
<keyword evidence="5" id="KW-0653">Protein transport</keyword>
<feature type="transmembrane region" description="Helical" evidence="5">
    <location>
        <begin position="215"/>
        <end position="236"/>
    </location>
</feature>
<dbReference type="PANTHER" id="PTHR30371">
    <property type="entry name" value="SEC-INDEPENDENT PROTEIN TRANSLOCASE PROTEIN TATC"/>
    <property type="match status" value="1"/>
</dbReference>
<accession>A0A2L1GQY7</accession>
<comment type="subcellular location">
    <subcellularLocation>
        <location evidence="5">Cell membrane</location>
        <topology evidence="5">Multi-pass membrane protein</topology>
    </subcellularLocation>
    <subcellularLocation>
        <location evidence="1">Membrane</location>
        <topology evidence="1">Multi-pass membrane protein</topology>
    </subcellularLocation>
</comment>
<dbReference type="OrthoDB" id="9777044at2"/>
<dbReference type="AlphaFoldDB" id="A0A2L1GQY7"/>
<comment type="function">
    <text evidence="5">Part of the twin-arginine translocation (Tat) system that transports large folded proteins containing a characteristic twin-arginine motif in their signal peptide across membranes.</text>
</comment>
<comment type="caution">
    <text evidence="5">Lacks conserved residue(s) required for the propagation of feature annotation.</text>
</comment>
<feature type="transmembrane region" description="Helical" evidence="5">
    <location>
        <begin position="73"/>
        <end position="98"/>
    </location>
</feature>
<dbReference type="HAMAP" id="MF_00902">
    <property type="entry name" value="TatC"/>
    <property type="match status" value="1"/>
</dbReference>
<evidence type="ECO:0000256" key="2">
    <source>
        <dbReference type="ARBA" id="ARBA00022692"/>
    </source>
</evidence>
<sequence length="242" mass="27130">MSGEFAAFRPHYAEMRRRLAQTVIAVLLCSTVAYVCKDTLTAWCMQPIRQVFPEMGQLVYTSLPEALVSYLKLALIVGLMVSFPYLLAQIWLFVAPALLKRERLLVLKVLPLATLLFVGGAAFAFFVALPQMLRYFMSYAGPELMPMLRMGQYLTFIARMTLAFALAFEIPFLMVVTVRTSLTRRDHFSTRRLWFYGAIAVLAFLLAAGDLTATVLLAVPLCLLYECGILACRLFGGKKAKT</sequence>
<protein>
    <recommendedName>
        <fullName evidence="5">Sec-independent protein translocase protein TatC</fullName>
    </recommendedName>
</protein>
<dbReference type="InterPro" id="IPR002033">
    <property type="entry name" value="TatC"/>
</dbReference>
<organism evidence="6 7">
    <name type="scientific">Desulfobulbus oralis</name>
    <dbReference type="NCBI Taxonomy" id="1986146"/>
    <lineage>
        <taxon>Bacteria</taxon>
        <taxon>Pseudomonadati</taxon>
        <taxon>Thermodesulfobacteriota</taxon>
        <taxon>Desulfobulbia</taxon>
        <taxon>Desulfobulbales</taxon>
        <taxon>Desulfobulbaceae</taxon>
        <taxon>Desulfobulbus</taxon>
    </lineage>
</organism>
<reference evidence="6 7" key="1">
    <citation type="journal article" date="2018" name="MBio">
        <title>Insights into the evolution of host association through the isolation and characterization of a novel human periodontal pathobiont, Desulfobulbus oralis.</title>
        <authorList>
            <person name="Cross K.L."/>
            <person name="Chirania P."/>
            <person name="Xiong W."/>
            <person name="Beall C.J."/>
            <person name="Elkins J.G."/>
            <person name="Giannone R.J."/>
            <person name="Griffen A.L."/>
            <person name="Guss A.M."/>
            <person name="Hettich R.L."/>
            <person name="Joshi S.S."/>
            <person name="Mokrzan E.M."/>
            <person name="Martin R.K."/>
            <person name="Zhulin I.B."/>
            <person name="Leys E.J."/>
            <person name="Podar M."/>
        </authorList>
    </citation>
    <scope>NUCLEOTIDE SEQUENCE [LARGE SCALE GENOMIC DNA]</scope>
    <source>
        <strain evidence="6 7">ORNL</strain>
    </source>
</reference>
<keyword evidence="5" id="KW-1003">Cell membrane</keyword>
<comment type="subunit">
    <text evidence="5">Forms a complex with TatA.</text>
</comment>
<gene>
    <name evidence="5" type="primary">tatC</name>
    <name evidence="6" type="ORF">CAY53_11625</name>
</gene>
<keyword evidence="3 5" id="KW-1133">Transmembrane helix</keyword>